<dbReference type="NCBIfam" id="TIGR04256">
    <property type="entry name" value="GxxExxY"/>
    <property type="match status" value="1"/>
</dbReference>
<dbReference type="Pfam" id="PF13366">
    <property type="entry name" value="PDDEXK_3"/>
    <property type="match status" value="1"/>
</dbReference>
<organism evidence="1">
    <name type="scientific">Sediminibacterium sp. KACHI17</name>
    <dbReference type="NCBI Taxonomy" id="1751071"/>
    <lineage>
        <taxon>Bacteria</taxon>
        <taxon>Pseudomonadati</taxon>
        <taxon>Bacteroidota</taxon>
        <taxon>Chitinophagia</taxon>
        <taxon>Chitinophagales</taxon>
        <taxon>Chitinophagaceae</taxon>
        <taxon>Sediminibacterium</taxon>
    </lineage>
</organism>
<sequence>MDDNFKHTALTNKIIRCFYTVYNQLGFGFLEKVYEKSLLIELRKEGLSATRQTQLKVFYNQIEVGDYFADIIVENEVIIEVKTAEGLIEIHEAQLINYLKATNIEVGLLLNFGKTPQFKRKVFSNKYKKHL</sequence>
<evidence type="ECO:0000313" key="1">
    <source>
        <dbReference type="EMBL" id="BFG69781.1"/>
    </source>
</evidence>
<dbReference type="RefSeq" id="WP_353550084.1">
    <property type="nucleotide sequence ID" value="NZ_AP029612.1"/>
</dbReference>
<reference evidence="1" key="1">
    <citation type="submission" date="2024-02" db="EMBL/GenBank/DDBJ databases">
        <title>Sediminibacterium planktonica sp. nov. and Sediminibacterium longus sp. nov., isolated from surface lake and river water.</title>
        <authorList>
            <person name="Watanabe K."/>
            <person name="Takemine S."/>
            <person name="Ishii Y."/>
            <person name="Ogata Y."/>
            <person name="Shindo C."/>
            <person name="Suda W."/>
        </authorList>
    </citation>
    <scope>NUCLEOTIDE SEQUENCE</scope>
    <source>
        <strain evidence="1">KACHI17</strain>
    </source>
</reference>
<dbReference type="AlphaFoldDB" id="A0AAT9GGJ8"/>
<name>A0AAT9GGJ8_9BACT</name>
<dbReference type="InterPro" id="IPR026350">
    <property type="entry name" value="GxxExxY"/>
</dbReference>
<accession>A0AAT9GGJ8</accession>
<proteinExistence type="predicted"/>
<gene>
    <name evidence="1" type="ORF">KACHI17_06620</name>
</gene>
<protein>
    <submittedName>
        <fullName evidence="1">GxxExxY protein</fullName>
    </submittedName>
</protein>
<dbReference type="EMBL" id="AP029612">
    <property type="protein sequence ID" value="BFG69781.1"/>
    <property type="molecule type" value="Genomic_DNA"/>
</dbReference>